<comment type="catalytic activity">
    <reaction evidence="1">
        <text>ATP + protein L-histidine = ADP + protein N-phospho-L-histidine.</text>
        <dbReference type="EC" id="2.7.13.3"/>
    </reaction>
</comment>
<dbReference type="InterPro" id="IPR050482">
    <property type="entry name" value="Sensor_HK_TwoCompSys"/>
</dbReference>
<organism evidence="12 13">
    <name type="scientific">Paenibacillus endophyticus</name>
    <dbReference type="NCBI Taxonomy" id="1294268"/>
    <lineage>
        <taxon>Bacteria</taxon>
        <taxon>Bacillati</taxon>
        <taxon>Bacillota</taxon>
        <taxon>Bacilli</taxon>
        <taxon>Bacillales</taxon>
        <taxon>Paenibacillaceae</taxon>
        <taxon>Paenibacillus</taxon>
    </lineage>
</organism>
<keyword evidence="6 12" id="KW-0418">Kinase</keyword>
<evidence type="ECO:0000256" key="9">
    <source>
        <dbReference type="SAM" id="Phobius"/>
    </source>
</evidence>
<evidence type="ECO:0000313" key="12">
    <source>
        <dbReference type="EMBL" id="MBB3152281.1"/>
    </source>
</evidence>
<dbReference type="CDD" id="cd16917">
    <property type="entry name" value="HATPase_UhpB-NarQ-NarX-like"/>
    <property type="match status" value="1"/>
</dbReference>
<dbReference type="EC" id="2.7.13.3" evidence="2"/>
<dbReference type="InterPro" id="IPR003594">
    <property type="entry name" value="HATPase_dom"/>
</dbReference>
<evidence type="ECO:0000256" key="1">
    <source>
        <dbReference type="ARBA" id="ARBA00000085"/>
    </source>
</evidence>
<evidence type="ECO:0000259" key="11">
    <source>
        <dbReference type="Pfam" id="PF07730"/>
    </source>
</evidence>
<keyword evidence="13" id="KW-1185">Reference proteome</keyword>
<dbReference type="RefSeq" id="WP_183562018.1">
    <property type="nucleotide sequence ID" value="NZ_CBCSLB010000003.1"/>
</dbReference>
<feature type="transmembrane region" description="Helical" evidence="9">
    <location>
        <begin position="117"/>
        <end position="136"/>
    </location>
</feature>
<dbReference type="Pfam" id="PF02518">
    <property type="entry name" value="HATPase_c"/>
    <property type="match status" value="1"/>
</dbReference>
<dbReference type="Pfam" id="PF07730">
    <property type="entry name" value="HisKA_3"/>
    <property type="match status" value="1"/>
</dbReference>
<dbReference type="GO" id="GO:0016020">
    <property type="term" value="C:membrane"/>
    <property type="evidence" value="ECO:0007669"/>
    <property type="project" value="InterPro"/>
</dbReference>
<comment type="caution">
    <text evidence="12">The sequence shown here is derived from an EMBL/GenBank/DDBJ whole genome shotgun (WGS) entry which is preliminary data.</text>
</comment>
<evidence type="ECO:0000256" key="6">
    <source>
        <dbReference type="ARBA" id="ARBA00022777"/>
    </source>
</evidence>
<proteinExistence type="predicted"/>
<sequence>MNILLNRIRTLLVAVPSVLSVANVAPSHYAIYTACVLFALLLIRSGSLFPKFRNLSLLAELICFSWLAHSYGGVLFLLLFSTLIASCRNRPERATSIIWSIAGLVALLSAMQDSQQALLLSASLLWLTTAAILYAANEYENKQLQIEDLYEALSASHAELDAARRRMHDYALQVEQQAQIEERNRIAKDIHDDLGHRLIRVKMMSEAALHLFDADADRARLTVEQIRDQLQDSMELMRRTVRRIASDQESDVRRYALDRLVEESAAAMGIAVSFRITGHARPIYPSMELILFKNAQEAITNAVRHGRATSITVNLAFDAAHVALTIANDGIIPSEPIEAGLGLKGMKERIALVGGQIEWERGARFSITTTLPLLGG</sequence>
<keyword evidence="9" id="KW-0472">Membrane</keyword>
<gene>
    <name evidence="12" type="ORF">FHS16_002327</name>
</gene>
<dbReference type="Gene3D" id="1.20.5.1930">
    <property type="match status" value="1"/>
</dbReference>
<dbReference type="Gene3D" id="3.30.565.10">
    <property type="entry name" value="Histidine kinase-like ATPase, C-terminal domain"/>
    <property type="match status" value="1"/>
</dbReference>
<feature type="transmembrane region" description="Helical" evidence="9">
    <location>
        <begin position="30"/>
        <end position="49"/>
    </location>
</feature>
<evidence type="ECO:0000256" key="2">
    <source>
        <dbReference type="ARBA" id="ARBA00012438"/>
    </source>
</evidence>
<dbReference type="GO" id="GO:0000155">
    <property type="term" value="F:phosphorelay sensor kinase activity"/>
    <property type="evidence" value="ECO:0007669"/>
    <property type="project" value="InterPro"/>
</dbReference>
<evidence type="ECO:0000256" key="8">
    <source>
        <dbReference type="ARBA" id="ARBA00023012"/>
    </source>
</evidence>
<dbReference type="AlphaFoldDB" id="A0A7W5C6V7"/>
<feature type="transmembrane region" description="Helical" evidence="9">
    <location>
        <begin position="61"/>
        <end position="81"/>
    </location>
</feature>
<name>A0A7W5C6V7_9BACL</name>
<keyword evidence="8" id="KW-0902">Two-component regulatory system</keyword>
<keyword evidence="9" id="KW-1133">Transmembrane helix</keyword>
<keyword evidence="5" id="KW-0547">Nucleotide-binding</keyword>
<dbReference type="EMBL" id="JACHXW010000005">
    <property type="protein sequence ID" value="MBB3152281.1"/>
    <property type="molecule type" value="Genomic_DNA"/>
</dbReference>
<feature type="domain" description="Histidine kinase/HSP90-like ATPase" evidence="10">
    <location>
        <begin position="295"/>
        <end position="369"/>
    </location>
</feature>
<evidence type="ECO:0000313" key="13">
    <source>
        <dbReference type="Proteomes" id="UP000518605"/>
    </source>
</evidence>
<keyword evidence="7" id="KW-0067">ATP-binding</keyword>
<dbReference type="GO" id="GO:0046983">
    <property type="term" value="F:protein dimerization activity"/>
    <property type="evidence" value="ECO:0007669"/>
    <property type="project" value="InterPro"/>
</dbReference>
<dbReference type="SUPFAM" id="SSF55874">
    <property type="entry name" value="ATPase domain of HSP90 chaperone/DNA topoisomerase II/histidine kinase"/>
    <property type="match status" value="1"/>
</dbReference>
<reference evidence="12 13" key="1">
    <citation type="submission" date="2020-08" db="EMBL/GenBank/DDBJ databases">
        <title>Genomic Encyclopedia of Type Strains, Phase III (KMG-III): the genomes of soil and plant-associated and newly described type strains.</title>
        <authorList>
            <person name="Whitman W."/>
        </authorList>
    </citation>
    <scope>NUCLEOTIDE SEQUENCE [LARGE SCALE GENOMIC DNA]</scope>
    <source>
        <strain evidence="12 13">CECT 8234</strain>
    </source>
</reference>
<evidence type="ECO:0000256" key="5">
    <source>
        <dbReference type="ARBA" id="ARBA00022741"/>
    </source>
</evidence>
<evidence type="ECO:0000256" key="7">
    <source>
        <dbReference type="ARBA" id="ARBA00022840"/>
    </source>
</evidence>
<evidence type="ECO:0000256" key="4">
    <source>
        <dbReference type="ARBA" id="ARBA00022679"/>
    </source>
</evidence>
<dbReference type="PANTHER" id="PTHR24421">
    <property type="entry name" value="NITRATE/NITRITE SENSOR PROTEIN NARX-RELATED"/>
    <property type="match status" value="1"/>
</dbReference>
<evidence type="ECO:0000256" key="3">
    <source>
        <dbReference type="ARBA" id="ARBA00022553"/>
    </source>
</evidence>
<keyword evidence="4" id="KW-0808">Transferase</keyword>
<feature type="domain" description="Signal transduction histidine kinase subgroup 3 dimerisation and phosphoacceptor" evidence="11">
    <location>
        <begin position="182"/>
        <end position="246"/>
    </location>
</feature>
<protein>
    <recommendedName>
        <fullName evidence="2">histidine kinase</fullName>
        <ecNumber evidence="2">2.7.13.3</ecNumber>
    </recommendedName>
</protein>
<dbReference type="InterPro" id="IPR036890">
    <property type="entry name" value="HATPase_C_sf"/>
</dbReference>
<keyword evidence="3" id="KW-0597">Phosphoprotein</keyword>
<evidence type="ECO:0000259" key="10">
    <source>
        <dbReference type="Pfam" id="PF02518"/>
    </source>
</evidence>
<dbReference type="InterPro" id="IPR011712">
    <property type="entry name" value="Sig_transdc_His_kin_sub3_dim/P"/>
</dbReference>
<dbReference type="GO" id="GO:0005524">
    <property type="term" value="F:ATP binding"/>
    <property type="evidence" value="ECO:0007669"/>
    <property type="project" value="UniProtKB-KW"/>
</dbReference>
<keyword evidence="9" id="KW-0812">Transmembrane</keyword>
<accession>A0A7W5C6V7</accession>
<dbReference type="PANTHER" id="PTHR24421:SF10">
    <property type="entry name" value="NITRATE_NITRITE SENSOR PROTEIN NARQ"/>
    <property type="match status" value="1"/>
</dbReference>
<dbReference type="Proteomes" id="UP000518605">
    <property type="component" value="Unassembled WGS sequence"/>
</dbReference>